<evidence type="ECO:0000313" key="1">
    <source>
        <dbReference type="EMBL" id="KVA11926.1"/>
    </source>
</evidence>
<dbReference type="Proteomes" id="UP000056450">
    <property type="component" value="Unassembled WGS sequence"/>
</dbReference>
<sequence>MKTTDQTAQNLAARDLLGKRYVQMLQDVPRGDVSAWMVYGCAIAAEAFEQGLSDWTDSSYGARVRGVNNYDGVLDAYNVPDAYSVRGLETAKRERQASRRYG</sequence>
<dbReference type="RefSeq" id="WP_059544279.1">
    <property type="nucleotide sequence ID" value="NZ_LOTQ01000003.1"/>
</dbReference>
<dbReference type="EMBL" id="LOTQ01000003">
    <property type="protein sequence ID" value="KVA11926.1"/>
    <property type="molecule type" value="Genomic_DNA"/>
</dbReference>
<dbReference type="AlphaFoldDB" id="A0AAP1GA34"/>
<organism evidence="1 2">
    <name type="scientific">Burkholderia latens</name>
    <dbReference type="NCBI Taxonomy" id="488446"/>
    <lineage>
        <taxon>Bacteria</taxon>
        <taxon>Pseudomonadati</taxon>
        <taxon>Pseudomonadota</taxon>
        <taxon>Betaproteobacteria</taxon>
        <taxon>Burkholderiales</taxon>
        <taxon>Burkholderiaceae</taxon>
        <taxon>Burkholderia</taxon>
        <taxon>Burkholderia cepacia complex</taxon>
    </lineage>
</organism>
<evidence type="ECO:0000313" key="2">
    <source>
        <dbReference type="Proteomes" id="UP000056450"/>
    </source>
</evidence>
<name>A0AAP1GA34_9BURK</name>
<protein>
    <submittedName>
        <fullName evidence="1">Uncharacterized protein</fullName>
    </submittedName>
</protein>
<comment type="caution">
    <text evidence="1">The sequence shown here is derived from an EMBL/GenBank/DDBJ whole genome shotgun (WGS) entry which is preliminary data.</text>
</comment>
<accession>A0AAP1GA34</accession>
<reference evidence="1 2" key="1">
    <citation type="submission" date="2015-11" db="EMBL/GenBank/DDBJ databases">
        <title>Expanding the genomic diversity of Burkholderia species for the development of highly accurate diagnostics.</title>
        <authorList>
            <person name="Sahl J."/>
            <person name="Keim P."/>
            <person name="Wagner D."/>
        </authorList>
    </citation>
    <scope>NUCLEOTIDE SEQUENCE [LARGE SCALE GENOMIC DNA]</scope>
    <source>
        <strain evidence="1 2">RF32-BP12</strain>
    </source>
</reference>
<gene>
    <name evidence="1" type="ORF">WI41_07535</name>
</gene>
<proteinExistence type="predicted"/>